<keyword evidence="2" id="KW-1185">Reference proteome</keyword>
<accession>A0A3D9T5P3</accession>
<organism evidence="1 2">
    <name type="scientific">Thermomonospora umbrina</name>
    <dbReference type="NCBI Taxonomy" id="111806"/>
    <lineage>
        <taxon>Bacteria</taxon>
        <taxon>Bacillati</taxon>
        <taxon>Actinomycetota</taxon>
        <taxon>Actinomycetes</taxon>
        <taxon>Streptosporangiales</taxon>
        <taxon>Thermomonosporaceae</taxon>
        <taxon>Thermomonospora</taxon>
    </lineage>
</organism>
<dbReference type="RefSeq" id="WP_116025235.1">
    <property type="nucleotide sequence ID" value="NZ_QTTT01000001.1"/>
</dbReference>
<gene>
    <name evidence="1" type="ORF">DFJ69_5545</name>
</gene>
<sequence length="84" mass="9220">MLLDAAPPLPRSMRAVGHLSRDDDTWSATDTVMVALSLFTVWAARTGRTLRDVPVGDLTAHELEEFWIDDRFEGDHTAPTGGPS</sequence>
<name>A0A3D9T5P3_9ACTN</name>
<comment type="caution">
    <text evidence="1">The sequence shown here is derived from an EMBL/GenBank/DDBJ whole genome shotgun (WGS) entry which is preliminary data.</text>
</comment>
<dbReference type="OrthoDB" id="3483815at2"/>
<evidence type="ECO:0000313" key="2">
    <source>
        <dbReference type="Proteomes" id="UP000256661"/>
    </source>
</evidence>
<dbReference type="Proteomes" id="UP000256661">
    <property type="component" value="Unassembled WGS sequence"/>
</dbReference>
<protein>
    <submittedName>
        <fullName evidence="1">Uncharacterized protein</fullName>
    </submittedName>
</protein>
<dbReference type="AlphaFoldDB" id="A0A3D9T5P3"/>
<proteinExistence type="predicted"/>
<evidence type="ECO:0000313" key="1">
    <source>
        <dbReference type="EMBL" id="REF00025.1"/>
    </source>
</evidence>
<dbReference type="EMBL" id="QTTT01000001">
    <property type="protein sequence ID" value="REF00025.1"/>
    <property type="molecule type" value="Genomic_DNA"/>
</dbReference>
<reference evidence="1 2" key="1">
    <citation type="submission" date="2018-08" db="EMBL/GenBank/DDBJ databases">
        <title>Sequencing the genomes of 1000 actinobacteria strains.</title>
        <authorList>
            <person name="Klenk H.-P."/>
        </authorList>
    </citation>
    <scope>NUCLEOTIDE SEQUENCE [LARGE SCALE GENOMIC DNA]</scope>
    <source>
        <strain evidence="1 2">DSM 43927</strain>
    </source>
</reference>